<reference evidence="4" key="1">
    <citation type="submission" date="2021-05" db="EMBL/GenBank/DDBJ databases">
        <title>The genome of the haptophyte Pavlova lutheri (Diacronema luteri, Pavlovales) - a model for lipid biosynthesis in eukaryotic algae.</title>
        <authorList>
            <person name="Hulatt C.J."/>
            <person name="Posewitz M.C."/>
        </authorList>
    </citation>
    <scope>NUCLEOTIDE SEQUENCE</scope>
    <source>
        <strain evidence="4">NIVA-4/92</strain>
    </source>
</reference>
<dbReference type="InterPro" id="IPR029052">
    <property type="entry name" value="Metallo-depent_PP-like"/>
</dbReference>
<protein>
    <recommendedName>
        <fullName evidence="3">Calcineurin-like phosphoesterase domain-containing protein</fullName>
    </recommendedName>
</protein>
<comment type="caution">
    <text evidence="4">The sequence shown here is derived from an EMBL/GenBank/DDBJ whole genome shotgun (WGS) entry which is preliminary data.</text>
</comment>
<dbReference type="AlphaFoldDB" id="A0A8J6C954"/>
<sequence length="479" mass="49825">MARRRLALALALLVTVGRADEEWSTVWAIGDLHGDAACARYWVSRTGLIAELDGPSSGWTWTDPTAALVFVGDYIDKGPEARAVLEFVRALTRRFARHVHAIMGNHELNLLADREKESGLTGAGAYRYLELAWGAAHPGQYASWLPPAERESADGKAALRSLLDALADVYAARKHGDTLLAAPAPEGDGRGDRGRGGGPGEGPGEGGEADQPRADASILRWIPDRDARALAARELSRWQAAYLAGVASGSELGTWLEQRPLTVVLGGTLFVHGGIAASLVAGPGAPLGSQAALRALNAELGARSAHGRLGALLAERTVVHELVEFRGLHGDCAQVAAVAAALNVSRIAVGHTPANDVRVSCGGALLALDSALGRWFRGSGNNYCDGETEARSRRGGLICPRKAAGCHGQIVRLGREAKGASGAWRVHVVPSDDHDGELAARWAAVGAASARADEAADAAAATAGAGAASASRRSRADEL</sequence>
<dbReference type="OrthoDB" id="10267127at2759"/>
<dbReference type="OMA" id="LTYRGNH"/>
<gene>
    <name evidence="4" type="ORF">KFE25_003292</name>
</gene>
<accession>A0A8J6C954</accession>
<dbReference type="EMBL" id="JAGTXO010000013">
    <property type="protein sequence ID" value="KAG8464229.1"/>
    <property type="molecule type" value="Genomic_DNA"/>
</dbReference>
<feature type="domain" description="Calcineurin-like phosphoesterase" evidence="3">
    <location>
        <begin position="25"/>
        <end position="117"/>
    </location>
</feature>
<feature type="region of interest" description="Disordered" evidence="1">
    <location>
        <begin position="178"/>
        <end position="211"/>
    </location>
</feature>
<dbReference type="Gene3D" id="3.60.21.10">
    <property type="match status" value="1"/>
</dbReference>
<evidence type="ECO:0000256" key="2">
    <source>
        <dbReference type="SAM" id="SignalP"/>
    </source>
</evidence>
<feature type="signal peptide" evidence="2">
    <location>
        <begin position="1"/>
        <end position="19"/>
    </location>
</feature>
<dbReference type="InterPro" id="IPR004843">
    <property type="entry name" value="Calcineurin-like_PHP"/>
</dbReference>
<feature type="compositionally biased region" description="Gly residues" evidence="1">
    <location>
        <begin position="196"/>
        <end position="206"/>
    </location>
</feature>
<evidence type="ECO:0000256" key="1">
    <source>
        <dbReference type="SAM" id="MobiDB-lite"/>
    </source>
</evidence>
<dbReference type="Pfam" id="PF00149">
    <property type="entry name" value="Metallophos"/>
    <property type="match status" value="1"/>
</dbReference>
<keyword evidence="5" id="KW-1185">Reference proteome</keyword>
<name>A0A8J6C954_DIALT</name>
<dbReference type="GO" id="GO:0016787">
    <property type="term" value="F:hydrolase activity"/>
    <property type="evidence" value="ECO:0007669"/>
    <property type="project" value="InterPro"/>
</dbReference>
<dbReference type="SUPFAM" id="SSF56300">
    <property type="entry name" value="Metallo-dependent phosphatases"/>
    <property type="match status" value="1"/>
</dbReference>
<evidence type="ECO:0000313" key="4">
    <source>
        <dbReference type="EMBL" id="KAG8464229.1"/>
    </source>
</evidence>
<evidence type="ECO:0000259" key="3">
    <source>
        <dbReference type="Pfam" id="PF00149"/>
    </source>
</evidence>
<keyword evidence="2" id="KW-0732">Signal</keyword>
<dbReference type="Proteomes" id="UP000751190">
    <property type="component" value="Unassembled WGS sequence"/>
</dbReference>
<organism evidence="4 5">
    <name type="scientific">Diacronema lutheri</name>
    <name type="common">Unicellular marine alga</name>
    <name type="synonym">Monochrysis lutheri</name>
    <dbReference type="NCBI Taxonomy" id="2081491"/>
    <lineage>
        <taxon>Eukaryota</taxon>
        <taxon>Haptista</taxon>
        <taxon>Haptophyta</taxon>
        <taxon>Pavlovophyceae</taxon>
        <taxon>Pavlovales</taxon>
        <taxon>Pavlovaceae</taxon>
        <taxon>Diacronema</taxon>
    </lineage>
</organism>
<feature type="chain" id="PRO_5035286046" description="Calcineurin-like phosphoesterase domain-containing protein" evidence="2">
    <location>
        <begin position="20"/>
        <end position="479"/>
    </location>
</feature>
<proteinExistence type="predicted"/>
<dbReference type="PANTHER" id="PTHR46546">
    <property type="entry name" value="SHEWANELLA-LIKE PROTEIN PHOSPHATASE 1"/>
    <property type="match status" value="1"/>
</dbReference>
<evidence type="ECO:0000313" key="5">
    <source>
        <dbReference type="Proteomes" id="UP000751190"/>
    </source>
</evidence>
<dbReference type="PANTHER" id="PTHR46546:SF4">
    <property type="entry name" value="SHEWANELLA-LIKE PROTEIN PHOSPHATASE 1"/>
    <property type="match status" value="1"/>
</dbReference>